<protein>
    <recommendedName>
        <fullName evidence="6 7">Small ribosomal subunit protein uS4</fullName>
    </recommendedName>
</protein>
<dbReference type="PROSITE" id="PS00632">
    <property type="entry name" value="RIBOSOMAL_S4"/>
    <property type="match status" value="1"/>
</dbReference>
<name>A0ABU5NA93_9RICK</name>
<comment type="caution">
    <text evidence="11">The sequence shown here is derived from an EMBL/GenBank/DDBJ whole genome shotgun (WGS) entry which is preliminary data.</text>
</comment>
<dbReference type="SMART" id="SM01390">
    <property type="entry name" value="Ribosomal_S4"/>
    <property type="match status" value="1"/>
</dbReference>
<dbReference type="NCBIfam" id="TIGR01017">
    <property type="entry name" value="rpsD_bact"/>
    <property type="match status" value="1"/>
</dbReference>
<dbReference type="SMART" id="SM00363">
    <property type="entry name" value="S4"/>
    <property type="match status" value="1"/>
</dbReference>
<evidence type="ECO:0000256" key="6">
    <source>
        <dbReference type="ARBA" id="ARBA00035254"/>
    </source>
</evidence>
<dbReference type="PROSITE" id="PS50889">
    <property type="entry name" value="S4"/>
    <property type="match status" value="1"/>
</dbReference>
<keyword evidence="12" id="KW-1185">Reference proteome</keyword>
<dbReference type="Pfam" id="PF00163">
    <property type="entry name" value="Ribosomal_S4"/>
    <property type="match status" value="1"/>
</dbReference>
<comment type="function">
    <text evidence="7">With S5 and S12 plays an important role in translational accuracy.</text>
</comment>
<keyword evidence="4 7" id="KW-0689">Ribosomal protein</keyword>
<dbReference type="InterPro" id="IPR036986">
    <property type="entry name" value="S4_RNA-bd_sf"/>
</dbReference>
<dbReference type="InterPro" id="IPR022801">
    <property type="entry name" value="Ribosomal_uS4"/>
</dbReference>
<dbReference type="InterPro" id="IPR005709">
    <property type="entry name" value="Ribosomal_uS4_bac-type"/>
</dbReference>
<evidence type="ECO:0000256" key="8">
    <source>
        <dbReference type="RuleBase" id="RU003699"/>
    </source>
</evidence>
<dbReference type="InterPro" id="IPR001912">
    <property type="entry name" value="Ribosomal_uS4_N"/>
</dbReference>
<comment type="similarity">
    <text evidence="1 7 8">Belongs to the universal ribosomal protein uS4 family.</text>
</comment>
<evidence type="ECO:0000313" key="11">
    <source>
        <dbReference type="EMBL" id="MEA0970085.1"/>
    </source>
</evidence>
<dbReference type="Pfam" id="PF01479">
    <property type="entry name" value="S4"/>
    <property type="match status" value="1"/>
</dbReference>
<dbReference type="RefSeq" id="WP_322775991.1">
    <property type="nucleotide sequence ID" value="NZ_JARJFB010000001.1"/>
</dbReference>
<reference evidence="11 12" key="1">
    <citation type="submission" date="2023-03" db="EMBL/GenBank/DDBJ databases">
        <title>Host association and intracellularity evolved multiple times independently in the Rickettsiales.</title>
        <authorList>
            <person name="Castelli M."/>
            <person name="Nardi T."/>
            <person name="Gammuto L."/>
            <person name="Bellinzona G."/>
            <person name="Sabaneyeva E."/>
            <person name="Potekhin A."/>
            <person name="Serra V."/>
            <person name="Petroni G."/>
            <person name="Sassera D."/>
        </authorList>
    </citation>
    <scope>NUCLEOTIDE SEQUENCE [LARGE SCALE GENOMIC DNA]</scope>
    <source>
        <strain evidence="11 12">Sr 2-6</strain>
    </source>
</reference>
<dbReference type="Proteomes" id="UP001291687">
    <property type="component" value="Unassembled WGS sequence"/>
</dbReference>
<dbReference type="PANTHER" id="PTHR11831:SF4">
    <property type="entry name" value="SMALL RIBOSOMAL SUBUNIT PROTEIN US4M"/>
    <property type="match status" value="1"/>
</dbReference>
<evidence type="ECO:0000313" key="12">
    <source>
        <dbReference type="Proteomes" id="UP001291687"/>
    </source>
</evidence>
<comment type="subunit">
    <text evidence="7">Part of the 30S ribosomal subunit. Contacts protein S5. The interaction surface between S4 and S5 is involved in control of translational fidelity.</text>
</comment>
<keyword evidence="5 7" id="KW-0687">Ribonucleoprotein</keyword>
<feature type="domain" description="RNA-binding S4" evidence="9">
    <location>
        <begin position="94"/>
        <end position="155"/>
    </location>
</feature>
<dbReference type="EMBL" id="JARJFB010000001">
    <property type="protein sequence ID" value="MEA0970085.1"/>
    <property type="molecule type" value="Genomic_DNA"/>
</dbReference>
<dbReference type="PANTHER" id="PTHR11831">
    <property type="entry name" value="30S 40S RIBOSOMAL PROTEIN"/>
    <property type="match status" value="1"/>
</dbReference>
<evidence type="ECO:0000256" key="1">
    <source>
        <dbReference type="ARBA" id="ARBA00007465"/>
    </source>
</evidence>
<dbReference type="HAMAP" id="MF_01306_B">
    <property type="entry name" value="Ribosomal_uS4_B"/>
    <property type="match status" value="1"/>
</dbReference>
<keyword evidence="3 7" id="KW-0694">RNA-binding</keyword>
<dbReference type="CDD" id="cd00165">
    <property type="entry name" value="S4"/>
    <property type="match status" value="1"/>
</dbReference>
<comment type="function">
    <text evidence="7">One of the primary rRNA binding proteins, it binds directly to 16S rRNA where it nucleates assembly of the body of the 30S subunit.</text>
</comment>
<feature type="domain" description="Small ribosomal subunit protein uS4 N-terminal" evidence="10">
    <location>
        <begin position="3"/>
        <end position="93"/>
    </location>
</feature>
<sequence>MTKIIKAKYKVSRRLGTSIWGDGKDPFHTKNYRPGQHGPTGRVKTSDYGLHLQAKQILKSHYGRVTEKQFSNTFKLAAKMKGNTAENFAGLLEQRLDMIVYRMNLAPTIFAARQLVSHNHIRLNGKKVNIPSQRLNVGDKIELKDRSKQIPTFVETAQKQERSVPEYLSVDPGKMSGEILRVPMISDIPYPFEPNFGKIVEYYSN</sequence>
<proteinExistence type="inferred from homology"/>
<dbReference type="SUPFAM" id="SSF55174">
    <property type="entry name" value="Alpha-L RNA-binding motif"/>
    <property type="match status" value="1"/>
</dbReference>
<accession>A0ABU5NA93</accession>
<dbReference type="NCBIfam" id="NF003717">
    <property type="entry name" value="PRK05327.1"/>
    <property type="match status" value="1"/>
</dbReference>
<evidence type="ECO:0000256" key="5">
    <source>
        <dbReference type="ARBA" id="ARBA00023274"/>
    </source>
</evidence>
<evidence type="ECO:0000259" key="10">
    <source>
        <dbReference type="SMART" id="SM01390"/>
    </source>
</evidence>
<dbReference type="InterPro" id="IPR018079">
    <property type="entry name" value="Ribosomal_uS4_CS"/>
</dbReference>
<keyword evidence="2 7" id="KW-0699">rRNA-binding</keyword>
<evidence type="ECO:0000256" key="7">
    <source>
        <dbReference type="HAMAP-Rule" id="MF_01306"/>
    </source>
</evidence>
<dbReference type="Gene3D" id="3.10.290.10">
    <property type="entry name" value="RNA-binding S4 domain"/>
    <property type="match status" value="1"/>
</dbReference>
<evidence type="ECO:0000256" key="2">
    <source>
        <dbReference type="ARBA" id="ARBA00022730"/>
    </source>
</evidence>
<evidence type="ECO:0000259" key="9">
    <source>
        <dbReference type="SMART" id="SM00363"/>
    </source>
</evidence>
<organism evidence="11 12">
    <name type="scientific">Candidatus Megaera venefica</name>
    <dbReference type="NCBI Taxonomy" id="2055910"/>
    <lineage>
        <taxon>Bacteria</taxon>
        <taxon>Pseudomonadati</taxon>
        <taxon>Pseudomonadota</taxon>
        <taxon>Alphaproteobacteria</taxon>
        <taxon>Rickettsiales</taxon>
        <taxon>Rickettsiaceae</taxon>
        <taxon>Candidatus Megaera</taxon>
    </lineage>
</organism>
<evidence type="ECO:0000256" key="4">
    <source>
        <dbReference type="ARBA" id="ARBA00022980"/>
    </source>
</evidence>
<evidence type="ECO:0000256" key="3">
    <source>
        <dbReference type="ARBA" id="ARBA00022884"/>
    </source>
</evidence>
<gene>
    <name evidence="7" type="primary">rpsD</name>
    <name evidence="11" type="ORF">Megvenef_00032</name>
</gene>
<dbReference type="Gene3D" id="1.10.1050.10">
    <property type="entry name" value="Ribosomal Protein S4 Delta 41, Chain A, domain 1"/>
    <property type="match status" value="1"/>
</dbReference>
<dbReference type="InterPro" id="IPR002942">
    <property type="entry name" value="S4_RNA-bd"/>
</dbReference>
<dbReference type="GO" id="GO:0005840">
    <property type="term" value="C:ribosome"/>
    <property type="evidence" value="ECO:0007669"/>
    <property type="project" value="UniProtKB-KW"/>
</dbReference>